<feature type="compositionally biased region" description="Polar residues" evidence="5">
    <location>
        <begin position="350"/>
        <end position="363"/>
    </location>
</feature>
<protein>
    <recommendedName>
        <fullName evidence="10">Phostensin</fullName>
    </recommendedName>
</protein>
<evidence type="ECO:0000259" key="6">
    <source>
        <dbReference type="Pfam" id="PF13914"/>
    </source>
</evidence>
<dbReference type="Proteomes" id="UP001066276">
    <property type="component" value="Chromosome 6"/>
</dbReference>
<evidence type="ECO:0000256" key="4">
    <source>
        <dbReference type="ARBA" id="ARBA00023203"/>
    </source>
</evidence>
<feature type="region of interest" description="Disordered" evidence="5">
    <location>
        <begin position="204"/>
        <end position="372"/>
    </location>
</feature>
<feature type="region of interest" description="Disordered" evidence="5">
    <location>
        <begin position="49"/>
        <end position="128"/>
    </location>
</feature>
<reference evidence="8" key="1">
    <citation type="journal article" date="2022" name="bioRxiv">
        <title>Sequencing and chromosome-scale assembly of the giantPleurodeles waltlgenome.</title>
        <authorList>
            <person name="Brown T."/>
            <person name="Elewa A."/>
            <person name="Iarovenko S."/>
            <person name="Subramanian E."/>
            <person name="Araus A.J."/>
            <person name="Petzold A."/>
            <person name="Susuki M."/>
            <person name="Suzuki K.-i.T."/>
            <person name="Hayashi T."/>
            <person name="Toyoda A."/>
            <person name="Oliveira C."/>
            <person name="Osipova E."/>
            <person name="Leigh N.D."/>
            <person name="Simon A."/>
            <person name="Yun M.H."/>
        </authorList>
    </citation>
    <scope>NUCLEOTIDE SEQUENCE</scope>
    <source>
        <strain evidence="8">20211129_DDA</strain>
        <tissue evidence="8">Liver</tissue>
    </source>
</reference>
<feature type="compositionally biased region" description="Basic and acidic residues" evidence="5">
    <location>
        <begin position="105"/>
        <end position="120"/>
    </location>
</feature>
<evidence type="ECO:0000259" key="7">
    <source>
        <dbReference type="Pfam" id="PF13916"/>
    </source>
</evidence>
<feature type="region of interest" description="Disordered" evidence="5">
    <location>
        <begin position="425"/>
        <end position="893"/>
    </location>
</feature>
<feature type="region of interest" description="Disordered" evidence="5">
    <location>
        <begin position="15"/>
        <end position="34"/>
    </location>
</feature>
<dbReference type="GO" id="GO:0003779">
    <property type="term" value="F:actin binding"/>
    <property type="evidence" value="ECO:0007669"/>
    <property type="project" value="UniProtKB-KW"/>
</dbReference>
<feature type="compositionally biased region" description="Low complexity" evidence="5">
    <location>
        <begin position="233"/>
        <end position="244"/>
    </location>
</feature>
<comment type="caution">
    <text evidence="8">The sequence shown here is derived from an EMBL/GenBank/DDBJ whole genome shotgun (WGS) entry which is preliminary data.</text>
</comment>
<evidence type="ECO:0000256" key="5">
    <source>
        <dbReference type="SAM" id="MobiDB-lite"/>
    </source>
</evidence>
<evidence type="ECO:0000256" key="1">
    <source>
        <dbReference type="ARBA" id="ARBA00004496"/>
    </source>
</evidence>
<dbReference type="InterPro" id="IPR026671">
    <property type="entry name" value="PPP1R18/Tprn"/>
</dbReference>
<feature type="compositionally biased region" description="Basic and acidic residues" evidence="5">
    <location>
        <begin position="247"/>
        <end position="256"/>
    </location>
</feature>
<keyword evidence="4" id="KW-0009">Actin-binding</keyword>
<evidence type="ECO:0008006" key="10">
    <source>
        <dbReference type="Google" id="ProtNLM"/>
    </source>
</evidence>
<dbReference type="Pfam" id="PF13916">
    <property type="entry name" value="Phostensin_N"/>
    <property type="match status" value="1"/>
</dbReference>
<dbReference type="AlphaFoldDB" id="A0AAV7R6S8"/>
<evidence type="ECO:0000256" key="2">
    <source>
        <dbReference type="ARBA" id="ARBA00022490"/>
    </source>
</evidence>
<dbReference type="PANTHER" id="PTHR21685">
    <property type="entry name" value="TON-B BOX DOMAIN"/>
    <property type="match status" value="1"/>
</dbReference>
<keyword evidence="2" id="KW-0963">Cytoplasm</keyword>
<evidence type="ECO:0000256" key="3">
    <source>
        <dbReference type="ARBA" id="ARBA00022553"/>
    </source>
</evidence>
<feature type="compositionally biased region" description="Basic and acidic residues" evidence="5">
    <location>
        <begin position="457"/>
        <end position="489"/>
    </location>
</feature>
<evidence type="ECO:0000313" key="9">
    <source>
        <dbReference type="Proteomes" id="UP001066276"/>
    </source>
</evidence>
<accession>A0AAV7R6S8</accession>
<feature type="domain" description="Phostensin/Taperin N-terminal" evidence="7">
    <location>
        <begin position="31"/>
        <end position="113"/>
    </location>
</feature>
<comment type="subcellular location">
    <subcellularLocation>
        <location evidence="1">Cytoplasm</location>
    </subcellularLocation>
</comment>
<proteinExistence type="predicted"/>
<dbReference type="GO" id="GO:0019902">
    <property type="term" value="F:phosphatase binding"/>
    <property type="evidence" value="ECO:0007669"/>
    <property type="project" value="InterPro"/>
</dbReference>
<feature type="compositionally biased region" description="Gly residues" evidence="5">
    <location>
        <begin position="61"/>
        <end position="80"/>
    </location>
</feature>
<feature type="compositionally biased region" description="Pro residues" evidence="5">
    <location>
        <begin position="515"/>
        <end position="621"/>
    </location>
</feature>
<feature type="compositionally biased region" description="Polar residues" evidence="5">
    <location>
        <begin position="442"/>
        <end position="451"/>
    </location>
</feature>
<feature type="domain" description="Phostensin/Taperin PP1-binding" evidence="6">
    <location>
        <begin position="841"/>
        <end position="943"/>
    </location>
</feature>
<dbReference type="EMBL" id="JANPWB010000010">
    <property type="protein sequence ID" value="KAJ1147026.1"/>
    <property type="molecule type" value="Genomic_DNA"/>
</dbReference>
<sequence>MAALPEWKLQLLERKRKEEEEGRRREMELQERLSKMPTWKREIIERRRAKLGSGASFSEPGEGGGILPQHGGSGPTGSGNDGPEEDERTVLQEKIGPVHQNPFIKLEKQRKESTEGDPGTKTRNMSDIYSQLPGVRTIRADNIIIIESDPSFFQLEDHREDSKSKSVEALNSMMASGNPREIHANEVLIIKSSMSRSVEDLNTINRTQEDNTPGRPRKGQVSQLLSKFGQEKSSSSRTARSFSTENLAEKDPRESSNDEALSPELELARVRPLSIPRWEANGQLKANPKDRMPPMSPTSPSTPRTCMANDSRRSPLPLCSDEQRTRDHSLSPSCSLPPQHKMTHFHSQLKSKSLEVSSPTSPCRSPGSLSPLMPKPWQRDLLRHVEVVPEPWTNMALASTAKEVTTPTGEGSPLEWRTNLEGSTLGMLGEDSLHNGTEEEGSQSAEGSDQGVTKADPSWRSHFVDPEHHHKEGEVESPLKRTYGKESGWEKGSAMCLESEGATYLEPVGDACPEPQVPPGPGPPVTPGPGPQVSPGSGPPGAPGPGPQAPPGPGPPGAPGPGPQAPPGAGPPVPPGPGPPVAPGPGPQARPGPPGAPGPGPPGAPGPGPPVAPGAAPPDSPPGATTPNLQHAVGASTSRTDSLELRPSPLPEPALATPRLQSRNSFVIAPRPRPGPPPDHRPGPGAPQEASALAPPQPRAQSPCDPPEPPSMSRISNLRAPGPAPRARPDEGRSSPFSLRKPGACFYQPGARAPEPAQGPRGADEGPVRGGGPHQGPEEGARRGGPHQGPLGTEEGPPARRGGPHQGPEEGARRGGPLQGPLGTEEGPPARRAGPLPGSASPHPAMHRKSGNTITINPRKAPPGAPILENGGPAVAVETEGARPHPGKKRYPTAEEIQVVGGYLALERSCLTKSDPQRRKMELSFSESDLERVFEYPSEESLLEEFGPPEEPEAPPPSFQNDDEEEEEVPQNGLAGSGSVGLIMRTKPLIVDESCRR</sequence>
<organism evidence="8 9">
    <name type="scientific">Pleurodeles waltl</name>
    <name type="common">Iberian ribbed newt</name>
    <dbReference type="NCBI Taxonomy" id="8319"/>
    <lineage>
        <taxon>Eukaryota</taxon>
        <taxon>Metazoa</taxon>
        <taxon>Chordata</taxon>
        <taxon>Craniata</taxon>
        <taxon>Vertebrata</taxon>
        <taxon>Euteleostomi</taxon>
        <taxon>Amphibia</taxon>
        <taxon>Batrachia</taxon>
        <taxon>Caudata</taxon>
        <taxon>Salamandroidea</taxon>
        <taxon>Salamandridae</taxon>
        <taxon>Pleurodelinae</taxon>
        <taxon>Pleurodeles</taxon>
    </lineage>
</organism>
<dbReference type="Pfam" id="PF13914">
    <property type="entry name" value="Phostensin"/>
    <property type="match status" value="1"/>
</dbReference>
<keyword evidence="9" id="KW-1185">Reference proteome</keyword>
<dbReference type="GO" id="GO:0005737">
    <property type="term" value="C:cytoplasm"/>
    <property type="evidence" value="ECO:0007669"/>
    <property type="project" value="UniProtKB-SubCell"/>
</dbReference>
<feature type="compositionally biased region" description="Acidic residues" evidence="5">
    <location>
        <begin position="937"/>
        <end position="953"/>
    </location>
</feature>
<dbReference type="InterPro" id="IPR025907">
    <property type="entry name" value="Phostensin/Taperin_PP1-bd_dom"/>
</dbReference>
<dbReference type="PANTHER" id="PTHR21685:SF0">
    <property type="entry name" value="PHOSTENSIN"/>
    <property type="match status" value="1"/>
</dbReference>
<dbReference type="InterPro" id="IPR025903">
    <property type="entry name" value="Phostensin/Taperin_N_dom"/>
</dbReference>
<feature type="region of interest" description="Disordered" evidence="5">
    <location>
        <begin position="936"/>
        <end position="983"/>
    </location>
</feature>
<gene>
    <name evidence="8" type="ORF">NDU88_013277</name>
</gene>
<evidence type="ECO:0000313" key="8">
    <source>
        <dbReference type="EMBL" id="KAJ1147026.1"/>
    </source>
</evidence>
<name>A0AAV7R6S8_PLEWA</name>
<keyword evidence="3" id="KW-0597">Phosphoprotein</keyword>